<reference evidence="1" key="1">
    <citation type="submission" date="2019-12" db="EMBL/GenBank/DDBJ databases">
        <title>Genome sequencing and annotation of Brassica cretica.</title>
        <authorList>
            <person name="Studholme D.J."/>
            <person name="Sarris P.F."/>
        </authorList>
    </citation>
    <scope>NUCLEOTIDE SEQUENCE</scope>
    <source>
        <strain evidence="1">PFS-102/07</strain>
        <tissue evidence="1">Leaf</tissue>
    </source>
</reference>
<gene>
    <name evidence="1" type="ORF">F2Q70_00011610</name>
</gene>
<comment type="caution">
    <text evidence="1">The sequence shown here is derived from an EMBL/GenBank/DDBJ whole genome shotgun (WGS) entry which is preliminary data.</text>
</comment>
<accession>A0A8S9M7J4</accession>
<evidence type="ECO:0000313" key="1">
    <source>
        <dbReference type="EMBL" id="KAF2615805.1"/>
    </source>
</evidence>
<protein>
    <submittedName>
        <fullName evidence="1">Uncharacterized protein</fullName>
    </submittedName>
</protein>
<name>A0A8S9M7J4_BRACR</name>
<proteinExistence type="predicted"/>
<dbReference type="AlphaFoldDB" id="A0A8S9M7J4"/>
<sequence length="107" mass="11775">MINLSRITSSGIRARFPSSGTMGEENNQNKGIDKLLLAALTAQMFALMDQKLEDYRAEACSKCISDLRSLPCKQTLDTPRFIPKLLEVSSQSTSYFSITIVGEHSGT</sequence>
<dbReference type="EMBL" id="QGKY02000089">
    <property type="protein sequence ID" value="KAF2615805.1"/>
    <property type="molecule type" value="Genomic_DNA"/>
</dbReference>
<organism evidence="1">
    <name type="scientific">Brassica cretica</name>
    <name type="common">Mustard</name>
    <dbReference type="NCBI Taxonomy" id="69181"/>
    <lineage>
        <taxon>Eukaryota</taxon>
        <taxon>Viridiplantae</taxon>
        <taxon>Streptophyta</taxon>
        <taxon>Embryophyta</taxon>
        <taxon>Tracheophyta</taxon>
        <taxon>Spermatophyta</taxon>
        <taxon>Magnoliopsida</taxon>
        <taxon>eudicotyledons</taxon>
        <taxon>Gunneridae</taxon>
        <taxon>Pentapetalae</taxon>
        <taxon>rosids</taxon>
        <taxon>malvids</taxon>
        <taxon>Brassicales</taxon>
        <taxon>Brassicaceae</taxon>
        <taxon>Brassiceae</taxon>
        <taxon>Brassica</taxon>
    </lineage>
</organism>